<dbReference type="Pfam" id="PF00702">
    <property type="entry name" value="Hydrolase"/>
    <property type="match status" value="1"/>
</dbReference>
<dbReference type="EMBL" id="MCOK01000001">
    <property type="protein sequence ID" value="OOC53885.1"/>
    <property type="molecule type" value="Genomic_DNA"/>
</dbReference>
<dbReference type="PANTHER" id="PTHR43611:SF3">
    <property type="entry name" value="FLAVIN MONONUCLEOTIDE HYDROLASE 1, CHLOROPLATIC"/>
    <property type="match status" value="1"/>
</dbReference>
<dbReference type="InterPro" id="IPR036412">
    <property type="entry name" value="HAD-like_sf"/>
</dbReference>
<dbReference type="STRING" id="501010.NOSIN_08785"/>
<dbReference type="OrthoDB" id="9797415at2"/>
<comment type="caution">
    <text evidence="1">The sequence shown here is derived from an EMBL/GenBank/DDBJ whole genome shotgun (WGS) entry which is preliminary data.</text>
</comment>
<dbReference type="AlphaFoldDB" id="A0A1V3BZK2"/>
<protein>
    <submittedName>
        <fullName evidence="1">HAD family hydrolase</fullName>
    </submittedName>
</protein>
<proteinExistence type="predicted"/>
<dbReference type="Gene3D" id="3.40.50.1000">
    <property type="entry name" value="HAD superfamily/HAD-like"/>
    <property type="match status" value="1"/>
</dbReference>
<keyword evidence="1" id="KW-0378">Hydrolase</keyword>
<dbReference type="PRINTS" id="PR00413">
    <property type="entry name" value="HADHALOGNASE"/>
</dbReference>
<evidence type="ECO:0000313" key="1">
    <source>
        <dbReference type="EMBL" id="OOC53885.1"/>
    </source>
</evidence>
<evidence type="ECO:0000313" key="2">
    <source>
        <dbReference type="Proteomes" id="UP000189004"/>
    </source>
</evidence>
<name>A0A1V3BZK2_9ACTN</name>
<gene>
    <name evidence="1" type="ORF">NOSIN_08785</name>
</gene>
<dbReference type="RefSeq" id="WP_077690276.1">
    <property type="nucleotide sequence ID" value="NZ_MCOK01000001.1"/>
</dbReference>
<keyword evidence="2" id="KW-1185">Reference proteome</keyword>
<dbReference type="SUPFAM" id="SSF56784">
    <property type="entry name" value="HAD-like"/>
    <property type="match status" value="1"/>
</dbReference>
<sequence>MTVLFDLFGVVACHQSEEGGDRLVRVAGAPAPAFWEAYWARRPSYDRADVSASEYWRRVGEDLGLRFDDHRISALVEADIASWDAVDDTMVALVGELAASGRRIGLLSNIPEELALYYEEHHSWLRDFHVRAFSCRIGHVKPEPEAYRWCQEALGVEPERVLFVDDRRENVRGAQETGMRAHLFTTAARLREEFARWDADAST</sequence>
<organism evidence="1 2">
    <name type="scientific">Nocardiopsis sinuspersici</name>
    <dbReference type="NCBI Taxonomy" id="501010"/>
    <lineage>
        <taxon>Bacteria</taxon>
        <taxon>Bacillati</taxon>
        <taxon>Actinomycetota</taxon>
        <taxon>Actinomycetes</taxon>
        <taxon>Streptosporangiales</taxon>
        <taxon>Nocardiopsidaceae</taxon>
        <taxon>Nocardiopsis</taxon>
    </lineage>
</organism>
<dbReference type="CDD" id="cd02603">
    <property type="entry name" value="HAD_sEH-N_like"/>
    <property type="match status" value="1"/>
</dbReference>
<dbReference type="PANTHER" id="PTHR43611">
    <property type="entry name" value="ALPHA-D-GLUCOSE 1-PHOSPHATE PHOSPHATASE"/>
    <property type="match status" value="1"/>
</dbReference>
<accession>A0A1V3BZK2</accession>
<dbReference type="InterPro" id="IPR006439">
    <property type="entry name" value="HAD-SF_hydro_IA"/>
</dbReference>
<dbReference type="NCBIfam" id="TIGR01509">
    <property type="entry name" value="HAD-SF-IA-v3"/>
    <property type="match status" value="1"/>
</dbReference>
<dbReference type="InterPro" id="IPR023214">
    <property type="entry name" value="HAD_sf"/>
</dbReference>
<reference evidence="2" key="1">
    <citation type="submission" date="2016-08" db="EMBL/GenBank/DDBJ databases">
        <authorList>
            <person name="Tokovenko B."/>
            <person name="Kalinowski J."/>
        </authorList>
    </citation>
    <scope>NUCLEOTIDE SEQUENCE [LARGE SCALE GENOMIC DNA]</scope>
    <source>
        <strain evidence="2">UTMC102</strain>
    </source>
</reference>
<dbReference type="Proteomes" id="UP000189004">
    <property type="component" value="Unassembled WGS sequence"/>
</dbReference>
<dbReference type="GO" id="GO:0016787">
    <property type="term" value="F:hydrolase activity"/>
    <property type="evidence" value="ECO:0007669"/>
    <property type="project" value="UniProtKB-KW"/>
</dbReference>